<dbReference type="Proteomes" id="UP000704712">
    <property type="component" value="Unassembled WGS sequence"/>
</dbReference>
<feature type="region of interest" description="Disordered" evidence="2">
    <location>
        <begin position="1"/>
        <end position="35"/>
    </location>
</feature>
<organism evidence="3 4">
    <name type="scientific">Phytophthora infestans</name>
    <name type="common">Potato late blight agent</name>
    <name type="synonym">Botrytis infestans</name>
    <dbReference type="NCBI Taxonomy" id="4787"/>
    <lineage>
        <taxon>Eukaryota</taxon>
        <taxon>Sar</taxon>
        <taxon>Stramenopiles</taxon>
        <taxon>Oomycota</taxon>
        <taxon>Peronosporomycetes</taxon>
        <taxon>Peronosporales</taxon>
        <taxon>Peronosporaceae</taxon>
        <taxon>Phytophthora</taxon>
    </lineage>
</organism>
<comment type="caution">
    <text evidence="3">The sequence shown here is derived from an EMBL/GenBank/DDBJ whole genome shotgun (WGS) entry which is preliminary data.</text>
</comment>
<sequence>MSGALPLSKITPTGDQSQSRAAALPRAKCKQEAAEDLAQKEKRRLRDRIRRRKANLRRNCEREGLTLEIQKLSEQVDILKRTTHKNISSSAPKVQEKKLLQALTDERRLLREEVRKQAGLIRDMQERIQRQFDGEESITYLKHSESLLIQQYITELVDVYKRTASVFSFSTQWTPQSPIVKTTREMQNGTEFFQSYGRQIMPFEYGQTCHHLWRLVLLGHRQEDRRFYRDAQDPENILGVRCRLRGSSVVHFAIRRFEEKDRTVLVWRALTEGEGIFSGMYTDETGWCKVHSAEMNSCTTVETCSRVVPMHFGVSASRLGVAEQFISIVLKSNEEDIEQIAMKLDKLLLDEALEHIHLESE</sequence>
<gene>
    <name evidence="3" type="ORF">GN958_ATG15988</name>
</gene>
<reference evidence="3" key="1">
    <citation type="submission" date="2020-03" db="EMBL/GenBank/DDBJ databases">
        <title>Hybrid Assembly of Korean Phytophthora infestans isolates.</title>
        <authorList>
            <person name="Prokchorchik M."/>
            <person name="Lee Y."/>
            <person name="Seo J."/>
            <person name="Cho J.-H."/>
            <person name="Park Y.-E."/>
            <person name="Jang D.-C."/>
            <person name="Im J.-S."/>
            <person name="Choi J.-G."/>
            <person name="Park H.-J."/>
            <person name="Lee G.-B."/>
            <person name="Lee Y.-G."/>
            <person name="Hong S.-Y."/>
            <person name="Cho K."/>
            <person name="Sohn K.H."/>
        </authorList>
    </citation>
    <scope>NUCLEOTIDE SEQUENCE</scope>
    <source>
        <strain evidence="3">KR_2_A2</strain>
    </source>
</reference>
<proteinExistence type="predicted"/>
<protein>
    <submittedName>
        <fullName evidence="3">Uncharacterized protein</fullName>
    </submittedName>
</protein>
<keyword evidence="1" id="KW-0175">Coiled coil</keyword>
<evidence type="ECO:0000313" key="3">
    <source>
        <dbReference type="EMBL" id="KAF4134732.1"/>
    </source>
</evidence>
<name>A0A8S9U4Z9_PHYIN</name>
<feature type="compositionally biased region" description="Polar residues" evidence="2">
    <location>
        <begin position="10"/>
        <end position="20"/>
    </location>
</feature>
<dbReference type="AlphaFoldDB" id="A0A8S9U4Z9"/>
<evidence type="ECO:0000256" key="2">
    <source>
        <dbReference type="SAM" id="MobiDB-lite"/>
    </source>
</evidence>
<feature type="coiled-coil region" evidence="1">
    <location>
        <begin position="39"/>
        <end position="113"/>
    </location>
</feature>
<accession>A0A8S9U4Z9</accession>
<dbReference type="EMBL" id="JAACNO010002256">
    <property type="protein sequence ID" value="KAF4134732.1"/>
    <property type="molecule type" value="Genomic_DNA"/>
</dbReference>
<evidence type="ECO:0000313" key="4">
    <source>
        <dbReference type="Proteomes" id="UP000704712"/>
    </source>
</evidence>
<evidence type="ECO:0000256" key="1">
    <source>
        <dbReference type="SAM" id="Coils"/>
    </source>
</evidence>